<dbReference type="PANTHER" id="PTHR32322">
    <property type="entry name" value="INNER MEMBRANE TRANSPORTER"/>
    <property type="match status" value="1"/>
</dbReference>
<comment type="similarity">
    <text evidence="2">Belongs to the EamA transporter family.</text>
</comment>
<evidence type="ECO:0000256" key="2">
    <source>
        <dbReference type="ARBA" id="ARBA00007362"/>
    </source>
</evidence>
<feature type="domain" description="EamA" evidence="7">
    <location>
        <begin position="163"/>
        <end position="298"/>
    </location>
</feature>
<accession>A0ABP9D5M8</accession>
<evidence type="ECO:0000259" key="7">
    <source>
        <dbReference type="Pfam" id="PF00892"/>
    </source>
</evidence>
<keyword evidence="4 6" id="KW-1133">Transmembrane helix</keyword>
<comment type="caution">
    <text evidence="8">The sequence shown here is derived from an EMBL/GenBank/DDBJ whole genome shotgun (WGS) entry which is preliminary data.</text>
</comment>
<evidence type="ECO:0000256" key="6">
    <source>
        <dbReference type="SAM" id="Phobius"/>
    </source>
</evidence>
<keyword evidence="9" id="KW-1185">Reference proteome</keyword>
<organism evidence="8 9">
    <name type="scientific">Algivirga pacifica</name>
    <dbReference type="NCBI Taxonomy" id="1162670"/>
    <lineage>
        <taxon>Bacteria</taxon>
        <taxon>Pseudomonadati</taxon>
        <taxon>Bacteroidota</taxon>
        <taxon>Cytophagia</taxon>
        <taxon>Cytophagales</taxon>
        <taxon>Flammeovirgaceae</taxon>
        <taxon>Algivirga</taxon>
    </lineage>
</organism>
<evidence type="ECO:0000256" key="3">
    <source>
        <dbReference type="ARBA" id="ARBA00022692"/>
    </source>
</evidence>
<dbReference type="InterPro" id="IPR050638">
    <property type="entry name" value="AA-Vitamin_Transporters"/>
</dbReference>
<proteinExistence type="inferred from homology"/>
<feature type="transmembrane region" description="Helical" evidence="6">
    <location>
        <begin position="134"/>
        <end position="150"/>
    </location>
</feature>
<dbReference type="PANTHER" id="PTHR32322:SF2">
    <property type="entry name" value="EAMA DOMAIN-CONTAINING PROTEIN"/>
    <property type="match status" value="1"/>
</dbReference>
<dbReference type="RefSeq" id="WP_345368930.1">
    <property type="nucleotide sequence ID" value="NZ_BAABJX010000010.1"/>
</dbReference>
<evidence type="ECO:0000256" key="4">
    <source>
        <dbReference type="ARBA" id="ARBA00022989"/>
    </source>
</evidence>
<gene>
    <name evidence="8" type="ORF">GCM10023331_05040</name>
</gene>
<feature type="transmembrane region" description="Helical" evidence="6">
    <location>
        <begin position="162"/>
        <end position="180"/>
    </location>
</feature>
<keyword evidence="5 6" id="KW-0472">Membrane</keyword>
<dbReference type="SUPFAM" id="SSF103481">
    <property type="entry name" value="Multidrug resistance efflux transporter EmrE"/>
    <property type="match status" value="2"/>
</dbReference>
<dbReference type="InterPro" id="IPR000620">
    <property type="entry name" value="EamA_dom"/>
</dbReference>
<feature type="domain" description="EamA" evidence="7">
    <location>
        <begin position="18"/>
        <end position="148"/>
    </location>
</feature>
<dbReference type="Proteomes" id="UP001500298">
    <property type="component" value="Unassembled WGS sequence"/>
</dbReference>
<feature type="transmembrane region" description="Helical" evidence="6">
    <location>
        <begin position="76"/>
        <end position="101"/>
    </location>
</feature>
<evidence type="ECO:0000256" key="1">
    <source>
        <dbReference type="ARBA" id="ARBA00004141"/>
    </source>
</evidence>
<name>A0ABP9D5M8_9BACT</name>
<comment type="subcellular location">
    <subcellularLocation>
        <location evidence="1">Membrane</location>
        <topology evidence="1">Multi-pass membrane protein</topology>
    </subcellularLocation>
</comment>
<feature type="transmembrane region" description="Helical" evidence="6">
    <location>
        <begin position="192"/>
        <end position="214"/>
    </location>
</feature>
<feature type="transmembrane region" description="Helical" evidence="6">
    <location>
        <begin position="226"/>
        <end position="247"/>
    </location>
</feature>
<evidence type="ECO:0000256" key="5">
    <source>
        <dbReference type="ARBA" id="ARBA00023136"/>
    </source>
</evidence>
<evidence type="ECO:0000313" key="8">
    <source>
        <dbReference type="EMBL" id="GAA4823580.1"/>
    </source>
</evidence>
<dbReference type="InterPro" id="IPR037185">
    <property type="entry name" value="EmrE-like"/>
</dbReference>
<feature type="transmembrane region" description="Helical" evidence="6">
    <location>
        <begin position="254"/>
        <end position="274"/>
    </location>
</feature>
<evidence type="ECO:0000313" key="9">
    <source>
        <dbReference type="Proteomes" id="UP001500298"/>
    </source>
</evidence>
<keyword evidence="3 6" id="KW-0812">Transmembrane</keyword>
<feature type="transmembrane region" description="Helical" evidence="6">
    <location>
        <begin position="107"/>
        <end position="127"/>
    </location>
</feature>
<reference evidence="9" key="1">
    <citation type="journal article" date="2019" name="Int. J. Syst. Evol. Microbiol.">
        <title>The Global Catalogue of Microorganisms (GCM) 10K type strain sequencing project: providing services to taxonomists for standard genome sequencing and annotation.</title>
        <authorList>
            <consortium name="The Broad Institute Genomics Platform"/>
            <consortium name="The Broad Institute Genome Sequencing Center for Infectious Disease"/>
            <person name="Wu L."/>
            <person name="Ma J."/>
        </authorList>
    </citation>
    <scope>NUCLEOTIDE SEQUENCE [LARGE SCALE GENOMIC DNA]</scope>
    <source>
        <strain evidence="9">JCM 18326</strain>
    </source>
</reference>
<feature type="transmembrane region" description="Helical" evidence="6">
    <location>
        <begin position="280"/>
        <end position="297"/>
    </location>
</feature>
<protein>
    <submittedName>
        <fullName evidence="8">DMT family transporter</fullName>
    </submittedName>
</protein>
<dbReference type="EMBL" id="BAABJX010000010">
    <property type="protein sequence ID" value="GAA4823580.1"/>
    <property type="molecule type" value="Genomic_DNA"/>
</dbReference>
<sequence length="301" mass="32987">MKTLAPSKKPVITNKVQAVLLLLLLSLIWGSSFILIKKSLLAFTPLEVGTGRVFFGFTGIILIGMKELRQIPLKTWKHIVVAGLIGNLFPALLFAVAVTGLESSVTGILNAMTPLFTFVLGVLFFQYKFQWKQLYGLMIALAGTLLISFINANGNIGSFNEYALLVILATVLYAINGHYIKKYLSEMPSVRVSVGIMSTIGIPMFFVLLFSGFFSKVGTHPEGVSSLVYLMILGCVGTGFAVLIFNYLIKIAPVVFVSTVTFLIPIVALAWGYLDNEAFSVWHMGCMLMILSGVYLVNRFS</sequence>
<feature type="transmembrane region" description="Helical" evidence="6">
    <location>
        <begin position="40"/>
        <end position="64"/>
    </location>
</feature>
<dbReference type="Pfam" id="PF00892">
    <property type="entry name" value="EamA"/>
    <property type="match status" value="2"/>
</dbReference>